<proteinExistence type="predicted"/>
<dbReference type="Proteomes" id="UP001162881">
    <property type="component" value="Unassembled WGS sequence"/>
</dbReference>
<organism evidence="2 3">
    <name type="scientific">Novosphingobium organovorum</name>
    <dbReference type="NCBI Taxonomy" id="2930092"/>
    <lineage>
        <taxon>Bacteria</taxon>
        <taxon>Pseudomonadati</taxon>
        <taxon>Pseudomonadota</taxon>
        <taxon>Alphaproteobacteria</taxon>
        <taxon>Sphingomonadales</taxon>
        <taxon>Sphingomonadaceae</taxon>
        <taxon>Novosphingobium</taxon>
    </lineage>
</organism>
<feature type="domain" description="Helix-turn-helix" evidence="1">
    <location>
        <begin position="84"/>
        <end position="132"/>
    </location>
</feature>
<dbReference type="SUPFAM" id="SSF46955">
    <property type="entry name" value="Putative DNA-binding domain"/>
    <property type="match status" value="1"/>
</dbReference>
<dbReference type="NCBIfam" id="TIGR01764">
    <property type="entry name" value="excise"/>
    <property type="match status" value="1"/>
</dbReference>
<dbReference type="InterPro" id="IPR041657">
    <property type="entry name" value="HTH_17"/>
</dbReference>
<accession>A0ABT0BHM8</accession>
<protein>
    <submittedName>
        <fullName evidence="2">Helix-turn-helix domain-containing protein</fullName>
    </submittedName>
</protein>
<dbReference type="RefSeq" id="WP_244023351.1">
    <property type="nucleotide sequence ID" value="NZ_JALHLF010000106.1"/>
</dbReference>
<dbReference type="Pfam" id="PF12728">
    <property type="entry name" value="HTH_17"/>
    <property type="match status" value="1"/>
</dbReference>
<comment type="caution">
    <text evidence="2">The sequence shown here is derived from an EMBL/GenBank/DDBJ whole genome shotgun (WGS) entry which is preliminary data.</text>
</comment>
<gene>
    <name evidence="2" type="ORF">MTR62_17530</name>
</gene>
<name>A0ABT0BHM8_9SPHN</name>
<dbReference type="InterPro" id="IPR010093">
    <property type="entry name" value="SinI_DNA-bd"/>
</dbReference>
<reference evidence="2" key="1">
    <citation type="submission" date="2022-03" db="EMBL/GenBank/DDBJ databases">
        <title>Identification of a novel bacterium isolated from mangrove sediments.</title>
        <authorList>
            <person name="Pan X."/>
        </authorList>
    </citation>
    <scope>NUCLEOTIDE SEQUENCE</scope>
    <source>
        <strain evidence="2">B1949</strain>
    </source>
</reference>
<evidence type="ECO:0000259" key="1">
    <source>
        <dbReference type="Pfam" id="PF12728"/>
    </source>
</evidence>
<evidence type="ECO:0000313" key="2">
    <source>
        <dbReference type="EMBL" id="MCJ2184478.1"/>
    </source>
</evidence>
<keyword evidence="3" id="KW-1185">Reference proteome</keyword>
<sequence length="152" mass="16937">MTPPANSRPSNGDMPSVEDRQIAKQLRDLLVVEKSGEASLSVQAAQSGKSVDIKLTPTLFDLLREMLDHIGNGHAVRLTPIQAMLTTQQAADLLNVSRPHLVKLLDQDTMPCTWVGRHRRIQADDVLRYKAHRDRLRSQALDELIADDADLL</sequence>
<dbReference type="InterPro" id="IPR009061">
    <property type="entry name" value="DNA-bd_dom_put_sf"/>
</dbReference>
<evidence type="ECO:0000313" key="3">
    <source>
        <dbReference type="Proteomes" id="UP001162881"/>
    </source>
</evidence>
<dbReference type="EMBL" id="JALHLF010000106">
    <property type="protein sequence ID" value="MCJ2184478.1"/>
    <property type="molecule type" value="Genomic_DNA"/>
</dbReference>